<keyword evidence="1" id="KW-0472">Membrane</keyword>
<dbReference type="AlphaFoldDB" id="A0A1G6RU73"/>
<dbReference type="InterPro" id="IPR045749">
    <property type="entry name" value="DUF6090"/>
</dbReference>
<sequence length="265" mass="30753">MIKFFRKIRQNLLSEGNTGKPAYRTGKYLKYAIGEIVLVVIGILIALQINNWNKNRKLQKIEVQIYTELKSDLLQTRNDLNETIAKHKEIFKSSQQLITDIYNKKSNSRIIYNSLTNSSAEFQIIPKTSAFENLKNIGLNTLSNDSLRVAITNLFQLNLKRLDDELGMKQAEMNMSKLIQPFLFKYLTADYSQPIKYGFIHSDSISIFKLKINKYNEFLNDNDLIKALQLALFNRGKIIDEEIETMKLIDSVIYGIEEELKKLKK</sequence>
<reference evidence="3" key="1">
    <citation type="submission" date="2016-10" db="EMBL/GenBank/DDBJ databases">
        <authorList>
            <person name="Varghese N."/>
            <person name="Submissions S."/>
        </authorList>
    </citation>
    <scope>NUCLEOTIDE SEQUENCE [LARGE SCALE GENOMIC DNA]</scope>
    <source>
        <strain evidence="3">DSM 23095</strain>
    </source>
</reference>
<proteinExistence type="predicted"/>
<gene>
    <name evidence="2" type="ORF">SAMN04488104_10141</name>
</gene>
<keyword evidence="1" id="KW-0812">Transmembrane</keyword>
<evidence type="ECO:0000313" key="2">
    <source>
        <dbReference type="EMBL" id="SDD07496.1"/>
    </source>
</evidence>
<dbReference type="RefSeq" id="WP_087938920.1">
    <property type="nucleotide sequence ID" value="NZ_FNAC01000014.1"/>
</dbReference>
<evidence type="ECO:0000313" key="3">
    <source>
        <dbReference type="Proteomes" id="UP000199060"/>
    </source>
</evidence>
<accession>A0A1G6RU73</accession>
<keyword evidence="1" id="KW-1133">Transmembrane helix</keyword>
<dbReference type="OrthoDB" id="822214at2"/>
<dbReference type="Pfam" id="PF19578">
    <property type="entry name" value="DUF6090"/>
    <property type="match status" value="1"/>
</dbReference>
<organism evidence="2 3">
    <name type="scientific">Algoriphagus faecimaris</name>
    <dbReference type="NCBI Taxonomy" id="686796"/>
    <lineage>
        <taxon>Bacteria</taxon>
        <taxon>Pseudomonadati</taxon>
        <taxon>Bacteroidota</taxon>
        <taxon>Cytophagia</taxon>
        <taxon>Cytophagales</taxon>
        <taxon>Cyclobacteriaceae</taxon>
        <taxon>Algoriphagus</taxon>
    </lineage>
</organism>
<evidence type="ECO:0000256" key="1">
    <source>
        <dbReference type="SAM" id="Phobius"/>
    </source>
</evidence>
<feature type="transmembrane region" description="Helical" evidence="1">
    <location>
        <begin position="28"/>
        <end position="49"/>
    </location>
</feature>
<name>A0A1G6RU73_9BACT</name>
<dbReference type="EMBL" id="FNAC01000014">
    <property type="protein sequence ID" value="SDD07496.1"/>
    <property type="molecule type" value="Genomic_DNA"/>
</dbReference>
<protein>
    <submittedName>
        <fullName evidence="2">Uncharacterized protein</fullName>
    </submittedName>
</protein>
<dbReference type="Proteomes" id="UP000199060">
    <property type="component" value="Unassembled WGS sequence"/>
</dbReference>
<keyword evidence="3" id="KW-1185">Reference proteome</keyword>
<dbReference type="STRING" id="686796.SAMN04488104_10141"/>